<dbReference type="GO" id="GO:0008171">
    <property type="term" value="F:O-methyltransferase activity"/>
    <property type="evidence" value="ECO:0007669"/>
    <property type="project" value="InterPro"/>
</dbReference>
<name>A0A810N3T6_9ACTN</name>
<dbReference type="PANTHER" id="PTHR10509:SF14">
    <property type="entry name" value="CAFFEOYL-COA O-METHYLTRANSFERASE 3-RELATED"/>
    <property type="match status" value="1"/>
</dbReference>
<protein>
    <submittedName>
        <fullName evidence="4">O-methyltransferase</fullName>
    </submittedName>
</protein>
<evidence type="ECO:0000256" key="2">
    <source>
        <dbReference type="ARBA" id="ARBA00022679"/>
    </source>
</evidence>
<sequence length="220" mass="24266">MRIQVDLSKELQDYVTASSLREPQILAELREYTSALPLHLLQISPEQGQFLRVLVSALRVRKAVEIGVFTGYSLLCTALALPPTGTVVACEISEEWAAIAIDHCKRAGVADRVDVRVGDARVTLDALLAEPGARGSFDFVFIDADKENYEAYYEAGLELLRPGGLVLVDNVLWKGAVIDDEAQDDETRALRAFNAKVRDDDRVDLSMLPFADGLTFALKR</sequence>
<dbReference type="GO" id="GO:0032259">
    <property type="term" value="P:methylation"/>
    <property type="evidence" value="ECO:0007669"/>
    <property type="project" value="UniProtKB-KW"/>
</dbReference>
<gene>
    <name evidence="4" type="ORF">Prubr_50770</name>
</gene>
<dbReference type="GO" id="GO:0008757">
    <property type="term" value="F:S-adenosylmethionine-dependent methyltransferase activity"/>
    <property type="evidence" value="ECO:0007669"/>
    <property type="project" value="TreeGrafter"/>
</dbReference>
<dbReference type="Gene3D" id="3.40.50.150">
    <property type="entry name" value="Vaccinia Virus protein VP39"/>
    <property type="match status" value="1"/>
</dbReference>
<dbReference type="EMBL" id="AP023359">
    <property type="protein sequence ID" value="BCJ68056.1"/>
    <property type="molecule type" value="Genomic_DNA"/>
</dbReference>
<dbReference type="AlphaFoldDB" id="A0A810N3T6"/>
<dbReference type="InterPro" id="IPR002935">
    <property type="entry name" value="SAM_O-MeTrfase"/>
</dbReference>
<dbReference type="PROSITE" id="PS51682">
    <property type="entry name" value="SAM_OMT_I"/>
    <property type="match status" value="1"/>
</dbReference>
<accession>A0A810N3T6</accession>
<dbReference type="CDD" id="cd02440">
    <property type="entry name" value="AdoMet_MTases"/>
    <property type="match status" value="1"/>
</dbReference>
<evidence type="ECO:0000256" key="3">
    <source>
        <dbReference type="ARBA" id="ARBA00022691"/>
    </source>
</evidence>
<dbReference type="PANTHER" id="PTHR10509">
    <property type="entry name" value="O-METHYLTRANSFERASE-RELATED"/>
    <property type="match status" value="1"/>
</dbReference>
<dbReference type="Pfam" id="PF01596">
    <property type="entry name" value="Methyltransf_3"/>
    <property type="match status" value="1"/>
</dbReference>
<keyword evidence="5" id="KW-1185">Reference proteome</keyword>
<keyword evidence="1" id="KW-0489">Methyltransferase</keyword>
<dbReference type="RefSeq" id="WP_212817352.1">
    <property type="nucleotide sequence ID" value="NZ_AP023359.1"/>
</dbReference>
<dbReference type="SUPFAM" id="SSF53335">
    <property type="entry name" value="S-adenosyl-L-methionine-dependent methyltransferases"/>
    <property type="match status" value="1"/>
</dbReference>
<keyword evidence="2" id="KW-0808">Transferase</keyword>
<evidence type="ECO:0000313" key="5">
    <source>
        <dbReference type="Proteomes" id="UP000680866"/>
    </source>
</evidence>
<keyword evidence="3" id="KW-0949">S-adenosyl-L-methionine</keyword>
<dbReference type="KEGG" id="pry:Prubr_50770"/>
<proteinExistence type="predicted"/>
<reference evidence="4" key="1">
    <citation type="submission" date="2020-08" db="EMBL/GenBank/DDBJ databases">
        <title>Whole genome shotgun sequence of Polymorphospora rubra NBRC 101157.</title>
        <authorList>
            <person name="Komaki H."/>
            <person name="Tamura T."/>
        </authorList>
    </citation>
    <scope>NUCLEOTIDE SEQUENCE</scope>
    <source>
        <strain evidence="4">NBRC 101157</strain>
    </source>
</reference>
<dbReference type="Proteomes" id="UP000680866">
    <property type="component" value="Chromosome"/>
</dbReference>
<evidence type="ECO:0000256" key="1">
    <source>
        <dbReference type="ARBA" id="ARBA00022603"/>
    </source>
</evidence>
<evidence type="ECO:0000313" key="4">
    <source>
        <dbReference type="EMBL" id="BCJ68056.1"/>
    </source>
</evidence>
<dbReference type="InterPro" id="IPR050362">
    <property type="entry name" value="Cation-dep_OMT"/>
</dbReference>
<dbReference type="InterPro" id="IPR029063">
    <property type="entry name" value="SAM-dependent_MTases_sf"/>
</dbReference>
<organism evidence="4 5">
    <name type="scientific">Polymorphospora rubra</name>
    <dbReference type="NCBI Taxonomy" id="338584"/>
    <lineage>
        <taxon>Bacteria</taxon>
        <taxon>Bacillati</taxon>
        <taxon>Actinomycetota</taxon>
        <taxon>Actinomycetes</taxon>
        <taxon>Micromonosporales</taxon>
        <taxon>Micromonosporaceae</taxon>
        <taxon>Polymorphospora</taxon>
    </lineage>
</organism>